<dbReference type="Proteomes" id="UP000593818">
    <property type="component" value="Chromosome"/>
</dbReference>
<sequence>MPAALPGVSPSGARAGFGDVPVATLCAAGDAVCDMVDPLSDPTGAAGRIEGYCALRQHYSTPVVDGVPFVDAMVALVEHPRTTEVRIVP</sequence>
<dbReference type="AlphaFoldDB" id="A0A7M2XGZ7"/>
<protein>
    <submittedName>
        <fullName evidence="1">Uncharacterized protein</fullName>
    </submittedName>
</protein>
<dbReference type="EMBL" id="CP063450">
    <property type="protein sequence ID" value="QOV96998.1"/>
    <property type="molecule type" value="Genomic_DNA"/>
</dbReference>
<evidence type="ECO:0000313" key="2">
    <source>
        <dbReference type="Proteomes" id="UP000593818"/>
    </source>
</evidence>
<dbReference type="RefSeq" id="WP_193902125.1">
    <property type="nucleotide sequence ID" value="NZ_CP063450.1"/>
</dbReference>
<dbReference type="InterPro" id="IPR029058">
    <property type="entry name" value="AB_hydrolase_fold"/>
</dbReference>
<gene>
    <name evidence="1" type="ORF">INP59_13430</name>
</gene>
<organism evidence="1 2">
    <name type="scientific">Rhodococcus pyridinivorans</name>
    <dbReference type="NCBI Taxonomy" id="103816"/>
    <lineage>
        <taxon>Bacteria</taxon>
        <taxon>Bacillati</taxon>
        <taxon>Actinomycetota</taxon>
        <taxon>Actinomycetes</taxon>
        <taxon>Mycobacteriales</taxon>
        <taxon>Nocardiaceae</taxon>
        <taxon>Rhodococcus</taxon>
    </lineage>
</organism>
<keyword evidence="2" id="KW-1185">Reference proteome</keyword>
<reference evidence="1 2" key="1">
    <citation type="submission" date="2020-10" db="EMBL/GenBank/DDBJ databases">
        <title>Whole genome sequence of oil-degrading bacteria Rhodococcus pyridinivorans strain 5Ap.</title>
        <authorList>
            <person name="Akhremchuk A.E."/>
            <person name="Valentovich L.N."/>
            <person name="Charniauskaya M.I."/>
            <person name="Bukliarevich H.A."/>
            <person name="Titok M.A."/>
        </authorList>
    </citation>
    <scope>NUCLEOTIDE SEQUENCE [LARGE SCALE GENOMIC DNA]</scope>
    <source>
        <strain evidence="1 2">5Ap</strain>
    </source>
</reference>
<accession>A0A7M2XGZ7</accession>
<evidence type="ECO:0000313" key="1">
    <source>
        <dbReference type="EMBL" id="QOV96998.1"/>
    </source>
</evidence>
<dbReference type="Gene3D" id="3.40.50.1820">
    <property type="entry name" value="alpha/beta hydrolase"/>
    <property type="match status" value="1"/>
</dbReference>
<name>A0A7M2XGZ7_9NOCA</name>
<proteinExistence type="predicted"/>